<name>A0A5J4KVN9_9CHLR</name>
<evidence type="ECO:0000313" key="3">
    <source>
        <dbReference type="Proteomes" id="UP000326912"/>
    </source>
</evidence>
<organism evidence="2 3">
    <name type="scientific">Dictyobacter vulcani</name>
    <dbReference type="NCBI Taxonomy" id="2607529"/>
    <lineage>
        <taxon>Bacteria</taxon>
        <taxon>Bacillati</taxon>
        <taxon>Chloroflexota</taxon>
        <taxon>Ktedonobacteria</taxon>
        <taxon>Ktedonobacterales</taxon>
        <taxon>Dictyobacteraceae</taxon>
        <taxon>Dictyobacter</taxon>
    </lineage>
</organism>
<dbReference type="EMBL" id="BKZW01000002">
    <property type="protein sequence ID" value="GER90597.1"/>
    <property type="molecule type" value="Genomic_DNA"/>
</dbReference>
<gene>
    <name evidence="2" type="ORF">KDW_47590</name>
</gene>
<protein>
    <submittedName>
        <fullName evidence="2">Uncharacterized protein</fullName>
    </submittedName>
</protein>
<dbReference type="Proteomes" id="UP000326912">
    <property type="component" value="Unassembled WGS sequence"/>
</dbReference>
<proteinExistence type="predicted"/>
<keyword evidence="3" id="KW-1185">Reference proteome</keyword>
<accession>A0A5J4KVN9</accession>
<sequence length="59" mass="7085">MIHYAEEHALSSASALKHERDNPYTHLAEQAQTQRKKAEWDRKYRKPLPPRMIPCRFDH</sequence>
<dbReference type="AlphaFoldDB" id="A0A5J4KVN9"/>
<feature type="region of interest" description="Disordered" evidence="1">
    <location>
        <begin position="1"/>
        <end position="45"/>
    </location>
</feature>
<reference evidence="2 3" key="1">
    <citation type="submission" date="2019-10" db="EMBL/GenBank/DDBJ databases">
        <title>Dictyobacter vulcani sp. nov., within the class Ktedonobacteria, isolated from soil of volcanic Mt. Zao.</title>
        <authorList>
            <person name="Zheng Y."/>
            <person name="Wang C.M."/>
            <person name="Sakai Y."/>
            <person name="Abe K."/>
            <person name="Yokota A."/>
            <person name="Yabe S."/>
        </authorList>
    </citation>
    <scope>NUCLEOTIDE SEQUENCE [LARGE SCALE GENOMIC DNA]</scope>
    <source>
        <strain evidence="2 3">W12</strain>
    </source>
</reference>
<comment type="caution">
    <text evidence="2">The sequence shown here is derived from an EMBL/GenBank/DDBJ whole genome shotgun (WGS) entry which is preliminary data.</text>
</comment>
<evidence type="ECO:0000256" key="1">
    <source>
        <dbReference type="SAM" id="MobiDB-lite"/>
    </source>
</evidence>
<evidence type="ECO:0000313" key="2">
    <source>
        <dbReference type="EMBL" id="GER90597.1"/>
    </source>
</evidence>